<reference evidence="1 2" key="1">
    <citation type="submission" date="2020-08" db="EMBL/GenBank/DDBJ databases">
        <title>The Agave Microbiome: Exploring the role of microbial communities in plant adaptations to desert environments.</title>
        <authorList>
            <person name="Partida-Martinez L.P."/>
        </authorList>
    </citation>
    <scope>NUCLEOTIDE SEQUENCE [LARGE SCALE GENOMIC DNA]</scope>
    <source>
        <strain evidence="1 2">AS2.23</strain>
    </source>
</reference>
<name>A0A7W4TN47_KINRA</name>
<dbReference type="Proteomes" id="UP000533269">
    <property type="component" value="Unassembled WGS sequence"/>
</dbReference>
<dbReference type="RefSeq" id="WP_183391900.1">
    <property type="nucleotide sequence ID" value="NZ_JACHVY010000002.1"/>
</dbReference>
<evidence type="ECO:0008006" key="3">
    <source>
        <dbReference type="Google" id="ProtNLM"/>
    </source>
</evidence>
<reference evidence="1 2" key="2">
    <citation type="submission" date="2020-08" db="EMBL/GenBank/DDBJ databases">
        <authorList>
            <person name="Partida-Martinez L."/>
            <person name="Huntemann M."/>
            <person name="Clum A."/>
            <person name="Wang J."/>
            <person name="Palaniappan K."/>
            <person name="Ritter S."/>
            <person name="Chen I.-M."/>
            <person name="Stamatis D."/>
            <person name="Reddy T."/>
            <person name="O'Malley R."/>
            <person name="Daum C."/>
            <person name="Shapiro N."/>
            <person name="Ivanova N."/>
            <person name="Kyrpides N."/>
            <person name="Woyke T."/>
        </authorList>
    </citation>
    <scope>NUCLEOTIDE SEQUENCE [LARGE SCALE GENOMIC DNA]</scope>
    <source>
        <strain evidence="1 2">AS2.23</strain>
    </source>
</reference>
<gene>
    <name evidence="1" type="ORF">FHR75_002816</name>
</gene>
<evidence type="ECO:0000313" key="2">
    <source>
        <dbReference type="Proteomes" id="UP000533269"/>
    </source>
</evidence>
<accession>A0A7W4TN47</accession>
<dbReference type="AlphaFoldDB" id="A0A7W4TN47"/>
<comment type="caution">
    <text evidence="1">The sequence shown here is derived from an EMBL/GenBank/DDBJ whole genome shotgun (WGS) entry which is preliminary data.</text>
</comment>
<proteinExistence type="predicted"/>
<protein>
    <recommendedName>
        <fullName evidence="3">Lasso RiPP family leader peptide-containing protein</fullName>
    </recommendedName>
</protein>
<evidence type="ECO:0000313" key="1">
    <source>
        <dbReference type="EMBL" id="MBB2902001.1"/>
    </source>
</evidence>
<sequence length="53" mass="5551">MTQPYQAPTLTTLGSLADLTLANKKFGARSDGDFLQGQSIYTVSCDCGPVTPA</sequence>
<dbReference type="EMBL" id="JACHVY010000002">
    <property type="protein sequence ID" value="MBB2902001.1"/>
    <property type="molecule type" value="Genomic_DNA"/>
</dbReference>
<organism evidence="1 2">
    <name type="scientific">Kineococcus radiotolerans</name>
    <dbReference type="NCBI Taxonomy" id="131568"/>
    <lineage>
        <taxon>Bacteria</taxon>
        <taxon>Bacillati</taxon>
        <taxon>Actinomycetota</taxon>
        <taxon>Actinomycetes</taxon>
        <taxon>Kineosporiales</taxon>
        <taxon>Kineosporiaceae</taxon>
        <taxon>Kineococcus</taxon>
    </lineage>
</organism>
<dbReference type="NCBIfam" id="NF033521">
    <property type="entry name" value="lasso_leader_L3"/>
    <property type="match status" value="1"/>
</dbReference>